<dbReference type="AlphaFoldDB" id="A0A0J9X859"/>
<evidence type="ECO:0000256" key="8">
    <source>
        <dbReference type="ARBA" id="ARBA00023204"/>
    </source>
</evidence>
<dbReference type="GO" id="GO:0016829">
    <property type="term" value="F:lyase activity"/>
    <property type="evidence" value="ECO:0007669"/>
    <property type="project" value="UniProtKB-KW"/>
</dbReference>
<evidence type="ECO:0000256" key="12">
    <source>
        <dbReference type="SAM" id="MobiDB-lite"/>
    </source>
</evidence>
<organism evidence="14 15">
    <name type="scientific">Geotrichum candidum</name>
    <name type="common">Oospora lactis</name>
    <name type="synonym">Dipodascus geotrichum</name>
    <dbReference type="NCBI Taxonomy" id="1173061"/>
    <lineage>
        <taxon>Eukaryota</taxon>
        <taxon>Fungi</taxon>
        <taxon>Dikarya</taxon>
        <taxon>Ascomycota</taxon>
        <taxon>Saccharomycotina</taxon>
        <taxon>Dipodascomycetes</taxon>
        <taxon>Dipodascales</taxon>
        <taxon>Dipodascaceae</taxon>
        <taxon>Geotrichum</taxon>
    </lineage>
</organism>
<dbReference type="InterPro" id="IPR037160">
    <property type="entry name" value="DNA_Pol_thumb_sf"/>
</dbReference>
<dbReference type="PROSITE" id="PS50172">
    <property type="entry name" value="BRCT"/>
    <property type="match status" value="1"/>
</dbReference>
<keyword evidence="5" id="KW-0235">DNA replication</keyword>
<comment type="caution">
    <text evidence="14">The sequence shown here is derived from an EMBL/GenBank/DDBJ whole genome shotgun (WGS) entry which is preliminary data.</text>
</comment>
<evidence type="ECO:0000256" key="5">
    <source>
        <dbReference type="ARBA" id="ARBA00022705"/>
    </source>
</evidence>
<keyword evidence="9" id="KW-0456">Lyase</keyword>
<dbReference type="InterPro" id="IPR002008">
    <property type="entry name" value="DNA_pol_X_beta-like"/>
</dbReference>
<dbReference type="GO" id="GO:0046872">
    <property type="term" value="F:metal ion binding"/>
    <property type="evidence" value="ECO:0007669"/>
    <property type="project" value="UniProtKB-UniRule"/>
</dbReference>
<dbReference type="InterPro" id="IPR022312">
    <property type="entry name" value="DNA_pol_X"/>
</dbReference>
<feature type="region of interest" description="Disordered" evidence="12">
    <location>
        <begin position="99"/>
        <end position="188"/>
    </location>
</feature>
<feature type="domain" description="BRCT" evidence="13">
    <location>
        <begin position="3"/>
        <end position="95"/>
    </location>
</feature>
<protein>
    <recommendedName>
        <fullName evidence="11">DNA polymerase</fullName>
        <ecNumber evidence="11">2.7.7.7</ecNumber>
    </recommendedName>
</protein>
<evidence type="ECO:0000256" key="11">
    <source>
        <dbReference type="RuleBase" id="RU366014"/>
    </source>
</evidence>
<dbReference type="FunFam" id="1.10.150.110:FF:000005">
    <property type="entry name" value="DNA polymerase POL4"/>
    <property type="match status" value="1"/>
</dbReference>
<dbReference type="SMART" id="SM00483">
    <property type="entry name" value="POLXc"/>
    <property type="match status" value="1"/>
</dbReference>
<dbReference type="GO" id="GO:0003677">
    <property type="term" value="F:DNA binding"/>
    <property type="evidence" value="ECO:0007669"/>
    <property type="project" value="UniProtKB-UniRule"/>
</dbReference>
<evidence type="ECO:0000313" key="15">
    <source>
        <dbReference type="Proteomes" id="UP000242525"/>
    </source>
</evidence>
<keyword evidence="3 11" id="KW-0808">Transferase</keyword>
<comment type="similarity">
    <text evidence="11">Belongs to the DNA polymerase type-X family.</text>
</comment>
<keyword evidence="15" id="KW-1185">Reference proteome</keyword>
<evidence type="ECO:0000259" key="13">
    <source>
        <dbReference type="PROSITE" id="PS50172"/>
    </source>
</evidence>
<dbReference type="Pfam" id="PF10391">
    <property type="entry name" value="DNA_pol_lambd_f"/>
    <property type="match status" value="1"/>
</dbReference>
<feature type="compositionally biased region" description="Basic and acidic residues" evidence="12">
    <location>
        <begin position="120"/>
        <end position="151"/>
    </location>
</feature>
<proteinExistence type="inferred from homology"/>
<evidence type="ECO:0000256" key="10">
    <source>
        <dbReference type="ARBA" id="ARBA00049244"/>
    </source>
</evidence>
<evidence type="ECO:0000313" key="14">
    <source>
        <dbReference type="EMBL" id="CDO53331.1"/>
    </source>
</evidence>
<accession>A0A0J9X859</accession>
<evidence type="ECO:0000256" key="4">
    <source>
        <dbReference type="ARBA" id="ARBA00022695"/>
    </source>
</evidence>
<dbReference type="InterPro" id="IPR028207">
    <property type="entry name" value="DNA_pol_B_palm_palm"/>
</dbReference>
<dbReference type="InterPro" id="IPR043519">
    <property type="entry name" value="NT_sf"/>
</dbReference>
<dbReference type="EC" id="2.7.7.7" evidence="11"/>
<dbReference type="InterPro" id="IPR002054">
    <property type="entry name" value="DNA-dir_DNA_pol_X"/>
</dbReference>
<comment type="catalytic activity">
    <reaction evidence="10 11">
        <text>DNA(n) + a 2'-deoxyribonucleoside 5'-triphosphate = DNA(n+1) + diphosphate</text>
        <dbReference type="Rhea" id="RHEA:22508"/>
        <dbReference type="Rhea" id="RHEA-COMP:17339"/>
        <dbReference type="Rhea" id="RHEA-COMP:17340"/>
        <dbReference type="ChEBI" id="CHEBI:33019"/>
        <dbReference type="ChEBI" id="CHEBI:61560"/>
        <dbReference type="ChEBI" id="CHEBI:173112"/>
        <dbReference type="EC" id="2.7.7.7"/>
    </reaction>
</comment>
<gene>
    <name evidence="14" type="ORF">BN980_GECA05s00120g</name>
</gene>
<dbReference type="SUPFAM" id="SSF81301">
    <property type="entry name" value="Nucleotidyltransferase"/>
    <property type="match status" value="1"/>
</dbReference>
<dbReference type="PANTHER" id="PTHR11276:SF28">
    <property type="entry name" value="DNA POLYMERASE LAMBDA"/>
    <property type="match status" value="1"/>
</dbReference>
<keyword evidence="2" id="KW-0237">DNA synthesis</keyword>
<dbReference type="InterPro" id="IPR018944">
    <property type="entry name" value="DNA_pol_lambd_fingers_domain"/>
</dbReference>
<evidence type="ECO:0000256" key="3">
    <source>
        <dbReference type="ARBA" id="ARBA00022679"/>
    </source>
</evidence>
<dbReference type="GO" id="GO:0005634">
    <property type="term" value="C:nucleus"/>
    <property type="evidence" value="ECO:0007669"/>
    <property type="project" value="UniProtKB-SubCell"/>
</dbReference>
<evidence type="ECO:0000256" key="7">
    <source>
        <dbReference type="ARBA" id="ARBA00022932"/>
    </source>
</evidence>
<evidence type="ECO:0000256" key="2">
    <source>
        <dbReference type="ARBA" id="ARBA00022634"/>
    </source>
</evidence>
<keyword evidence="4 11" id="KW-0548">Nucleotidyltransferase</keyword>
<dbReference type="InterPro" id="IPR036420">
    <property type="entry name" value="BRCT_dom_sf"/>
</dbReference>
<keyword evidence="11" id="KW-0539">Nucleus</keyword>
<keyword evidence="6 11" id="KW-0227">DNA damage</keyword>
<keyword evidence="8 11" id="KW-0234">DNA repair</keyword>
<dbReference type="EMBL" id="CCBN010000005">
    <property type="protein sequence ID" value="CDO53331.1"/>
    <property type="molecule type" value="Genomic_DNA"/>
</dbReference>
<dbReference type="STRING" id="1173061.A0A0J9X859"/>
<dbReference type="Gene3D" id="3.40.50.10190">
    <property type="entry name" value="BRCT domain"/>
    <property type="match status" value="1"/>
</dbReference>
<dbReference type="InterPro" id="IPR001357">
    <property type="entry name" value="BRCT_dom"/>
</dbReference>
<evidence type="ECO:0000256" key="9">
    <source>
        <dbReference type="ARBA" id="ARBA00023239"/>
    </source>
</evidence>
<dbReference type="OrthoDB" id="205514at2759"/>
<sequence length="552" mass="63242">MAITKKVLKGFTFLIIPATPERLYNIKRSAYESAGAQVIDTLEDERTPSHIVLINKEWTYTKVLTYLNVDQLPKLTRVVKDEWVSRCIENGNLVEIGADDEILPTTSDKHEPQEESPIIKQEDKDKLEVTPAKKEESDNTNRVKREYEKSESGSGHESAEEPAEKRHKPAHDHRKQTGKTRKLTWDSVLLSKPHKHEKTESENPNQMVIDIFSHLEKHYEAVKDTFRALAYRRAVATLKEQTERKITTAEEAIKLKGIGEHLAEQLQEIVETHHSERLDYFQSKTENVALELLMGIYGVGPTIARRWVGEGVRTLEDALARPDLTPQQRIGIEHYKDFNTKMPRAETQQHFEIVKATMQKLDKDVIAECMGSYRRKEEFCGDIDIIITLPIGLEPDTEKALVRLREVLLNAIVILAKQGFLTCALTGPEPQAYDYNVPRIIDAVGFFDKWYGASTVPSNHGVWRRIDLLIVPPDEIGAARLYFTGNGLFNRTIRLLAQHKGFSLSQHGLFRDVARGKRREKLSEGVLVESKSEHRIFEILEIPYREPEDRNM</sequence>
<dbReference type="Gene3D" id="3.30.460.10">
    <property type="entry name" value="Beta Polymerase, domain 2"/>
    <property type="match status" value="1"/>
</dbReference>
<comment type="cofactor">
    <cofactor evidence="1">
        <name>Mn(2+)</name>
        <dbReference type="ChEBI" id="CHEBI:29035"/>
    </cofactor>
</comment>
<evidence type="ECO:0000256" key="1">
    <source>
        <dbReference type="ARBA" id="ARBA00001936"/>
    </source>
</evidence>
<name>A0A0J9X859_GEOCN</name>
<dbReference type="InterPro" id="IPR027421">
    <property type="entry name" value="DNA_pol_lamdba_lyase_dom_sf"/>
</dbReference>
<comment type="function">
    <text evidence="11">DNA polymerase that functions in several pathways of DNA repair. Involved in base excision repair (BER) responsible for repair of lesions that give rise to abasic (AP) sites in DNA. Also contributes to DNA double-strand break repair by non-homologous end joining and homologous recombination. Has both template-dependent and template-independent (terminal transferase) DNA polymerase activities. Has also a 5'-deoxyribose-5-phosphate lyase (dRP lyase) activity.</text>
</comment>
<dbReference type="PRINTS" id="PR00869">
    <property type="entry name" value="DNAPOLX"/>
</dbReference>
<dbReference type="SUPFAM" id="SSF47802">
    <property type="entry name" value="DNA polymerase beta, N-terminal domain-like"/>
    <property type="match status" value="1"/>
</dbReference>
<dbReference type="Pfam" id="PF14791">
    <property type="entry name" value="DNA_pol_B_thumb"/>
    <property type="match status" value="1"/>
</dbReference>
<reference evidence="14" key="1">
    <citation type="submission" date="2014-03" db="EMBL/GenBank/DDBJ databases">
        <authorList>
            <person name="Casaregola S."/>
        </authorList>
    </citation>
    <scope>NUCLEOTIDE SEQUENCE [LARGE SCALE GENOMIC DNA]</scope>
    <source>
        <strain evidence="14">CLIB 918</strain>
    </source>
</reference>
<dbReference type="Proteomes" id="UP000242525">
    <property type="component" value="Unassembled WGS sequence"/>
</dbReference>
<dbReference type="GO" id="GO:0006303">
    <property type="term" value="P:double-strand break repair via nonhomologous end joining"/>
    <property type="evidence" value="ECO:0007669"/>
    <property type="project" value="TreeGrafter"/>
</dbReference>
<dbReference type="Pfam" id="PF14792">
    <property type="entry name" value="DNA_pol_B_palm"/>
    <property type="match status" value="1"/>
</dbReference>
<comment type="subcellular location">
    <subcellularLocation>
        <location evidence="11">Nucleus</location>
    </subcellularLocation>
</comment>
<dbReference type="Gene3D" id="1.10.150.110">
    <property type="entry name" value="DNA polymerase beta, N-terminal domain-like"/>
    <property type="match status" value="1"/>
</dbReference>
<dbReference type="Gene3D" id="1.10.150.20">
    <property type="entry name" value="5' to 3' exonuclease, C-terminal subdomain"/>
    <property type="match status" value="1"/>
</dbReference>
<dbReference type="InterPro" id="IPR029398">
    <property type="entry name" value="PolB_thumb"/>
</dbReference>
<dbReference type="PANTHER" id="PTHR11276">
    <property type="entry name" value="DNA POLYMERASE TYPE-X FAMILY MEMBER"/>
    <property type="match status" value="1"/>
</dbReference>
<dbReference type="GO" id="GO:0003887">
    <property type="term" value="F:DNA-directed DNA polymerase activity"/>
    <property type="evidence" value="ECO:0007669"/>
    <property type="project" value="UniProtKB-UniRule"/>
</dbReference>
<dbReference type="Pfam" id="PF14716">
    <property type="entry name" value="HHH_8"/>
    <property type="match status" value="1"/>
</dbReference>
<feature type="compositionally biased region" description="Basic residues" evidence="12">
    <location>
        <begin position="165"/>
        <end position="182"/>
    </location>
</feature>
<keyword evidence="7 11" id="KW-0239">DNA-directed DNA polymerase</keyword>
<dbReference type="SUPFAM" id="SSF81585">
    <property type="entry name" value="PsbU/PolX domain-like"/>
    <property type="match status" value="1"/>
</dbReference>
<dbReference type="CDD" id="cd00141">
    <property type="entry name" value="NT_POLXc"/>
    <property type="match status" value="1"/>
</dbReference>
<dbReference type="Gene3D" id="3.30.210.10">
    <property type="entry name" value="DNA polymerase, thumb domain"/>
    <property type="match status" value="1"/>
</dbReference>
<dbReference type="InterPro" id="IPR010996">
    <property type="entry name" value="HHH_MUS81"/>
</dbReference>
<dbReference type="PRINTS" id="PR00870">
    <property type="entry name" value="DNAPOLXBETA"/>
</dbReference>
<evidence type="ECO:0000256" key="6">
    <source>
        <dbReference type="ARBA" id="ARBA00022763"/>
    </source>
</evidence>